<dbReference type="Gene3D" id="3.40.50.150">
    <property type="entry name" value="Vaccinia Virus protein VP39"/>
    <property type="match status" value="1"/>
</dbReference>
<dbReference type="EMBL" id="FNNQ01000001">
    <property type="protein sequence ID" value="SDW09480.1"/>
    <property type="molecule type" value="Genomic_DNA"/>
</dbReference>
<dbReference type="Proteomes" id="UP000198534">
    <property type="component" value="Unassembled WGS sequence"/>
</dbReference>
<dbReference type="GO" id="GO:0032259">
    <property type="term" value="P:methylation"/>
    <property type="evidence" value="ECO:0007669"/>
    <property type="project" value="UniProtKB-KW"/>
</dbReference>
<organism evidence="1 2">
    <name type="scientific">Marininema mesophilum</name>
    <dbReference type="NCBI Taxonomy" id="1048340"/>
    <lineage>
        <taxon>Bacteria</taxon>
        <taxon>Bacillati</taxon>
        <taxon>Bacillota</taxon>
        <taxon>Bacilli</taxon>
        <taxon>Bacillales</taxon>
        <taxon>Thermoactinomycetaceae</taxon>
        <taxon>Marininema</taxon>
    </lineage>
</organism>
<dbReference type="InterPro" id="IPR029063">
    <property type="entry name" value="SAM-dependent_MTases_sf"/>
</dbReference>
<proteinExistence type="predicted"/>
<dbReference type="OrthoDB" id="8773442at2"/>
<dbReference type="RefSeq" id="WP_091734975.1">
    <property type="nucleotide sequence ID" value="NZ_FNNQ01000001.1"/>
</dbReference>
<keyword evidence="2" id="KW-1185">Reference proteome</keyword>
<reference evidence="1 2" key="1">
    <citation type="submission" date="2016-10" db="EMBL/GenBank/DDBJ databases">
        <authorList>
            <person name="de Groot N.N."/>
        </authorList>
    </citation>
    <scope>NUCLEOTIDE SEQUENCE [LARGE SCALE GENOMIC DNA]</scope>
    <source>
        <strain evidence="1 2">DSM 45610</strain>
    </source>
</reference>
<evidence type="ECO:0000313" key="2">
    <source>
        <dbReference type="Proteomes" id="UP000198534"/>
    </source>
</evidence>
<dbReference type="GO" id="GO:0008168">
    <property type="term" value="F:methyltransferase activity"/>
    <property type="evidence" value="ECO:0007669"/>
    <property type="project" value="UniProtKB-KW"/>
</dbReference>
<dbReference type="AlphaFoldDB" id="A0A1H2QRH9"/>
<sequence length="239" mass="27162">MTQDNSRDLYKDKDSEYYRGCNKEILRFIKHDAEHILEVGCAEGRLGELIQNTSGCRVTGIELDPKAAQIAAVQLKQVLVGNIETMELPFAPQTFDHILFGDVLEHLVDPWSVLKRFSPLLKPSGSVIACIPNIGHISIIAGLLIGQFSYAKNGLLDRTHLRFFTRTGIEDLFNECGYRVGDIFEITHTTPFFDQLIIELDKTLQKYNLRTDDFSNLTRAYQYVLEAYPNILKKHIPTS</sequence>
<dbReference type="CDD" id="cd02440">
    <property type="entry name" value="AdoMet_MTases"/>
    <property type="match status" value="1"/>
</dbReference>
<dbReference type="PANTHER" id="PTHR43861:SF6">
    <property type="entry name" value="METHYLTRANSFERASE TYPE 11"/>
    <property type="match status" value="1"/>
</dbReference>
<dbReference type="STRING" id="1048340.SAMN05444487_101281"/>
<dbReference type="PANTHER" id="PTHR43861">
    <property type="entry name" value="TRANS-ACONITATE 2-METHYLTRANSFERASE-RELATED"/>
    <property type="match status" value="1"/>
</dbReference>
<dbReference type="Pfam" id="PF13489">
    <property type="entry name" value="Methyltransf_23"/>
    <property type="match status" value="1"/>
</dbReference>
<keyword evidence="1" id="KW-0489">Methyltransferase</keyword>
<protein>
    <submittedName>
        <fullName evidence="1">Methyltransferase domain-containing protein</fullName>
    </submittedName>
</protein>
<dbReference type="SUPFAM" id="SSF53335">
    <property type="entry name" value="S-adenosyl-L-methionine-dependent methyltransferases"/>
    <property type="match status" value="1"/>
</dbReference>
<keyword evidence="1" id="KW-0808">Transferase</keyword>
<evidence type="ECO:0000313" key="1">
    <source>
        <dbReference type="EMBL" id="SDW09480.1"/>
    </source>
</evidence>
<name>A0A1H2QRH9_9BACL</name>
<gene>
    <name evidence="1" type="ORF">SAMN05444487_101281</name>
</gene>
<accession>A0A1H2QRH9</accession>